<feature type="transmembrane region" description="Helical" evidence="1">
    <location>
        <begin position="72"/>
        <end position="96"/>
    </location>
</feature>
<keyword evidence="1" id="KW-0472">Membrane</keyword>
<reference evidence="2" key="2">
    <citation type="journal article" date="2016" name="Mol. Ecol.">
        <title>Population genomics of the filarial nematode parasite Wuchereria bancrofti from mosquitoes.</title>
        <authorList>
            <person name="Small S.T."/>
            <person name="Reimer L.J."/>
            <person name="Tisch D.J."/>
            <person name="King C.L."/>
            <person name="Christensen B.M."/>
            <person name="Siba P.M."/>
            <person name="Kazura J.W."/>
            <person name="Serre D."/>
            <person name="Zimmerman P.A."/>
        </authorList>
    </citation>
    <scope>NUCLEOTIDE SEQUENCE</scope>
    <source>
        <strain evidence="2">pt0022</strain>
    </source>
</reference>
<dbReference type="Proteomes" id="UP000093561">
    <property type="component" value="Unassembled WGS sequence"/>
</dbReference>
<reference evidence="2" key="1">
    <citation type="submission" date="2015-03" db="EMBL/GenBank/DDBJ databases">
        <title>Wuchereria bancrofti Genome Sequencing Papua New Guinea Strain.</title>
        <authorList>
            <person name="Small S.T."/>
            <person name="Serre D."/>
            <person name="Zimmerman P.A."/>
        </authorList>
    </citation>
    <scope>NUCLEOTIDE SEQUENCE [LARGE SCALE GENOMIC DNA]</scope>
    <source>
        <strain evidence="2">pt0022</strain>
    </source>
</reference>
<sequence length="174" mass="20441">MTADDEVRNIHWTLGKIHQALHQMDKEFEKALPEVNYLSTKLEQIITDIANEANNIRNLIVKIVSNFPNYTVYLLTLLILEVIACIIAVALIYSIIISFHQLYHTQFLSFDKKKNGKLFRKSDKKDIQKYDTKTLIYYSPSLTSFDMPYDKSGKEWWIEMHNLDNQGLLQREKV</sequence>
<dbReference type="AlphaFoldDB" id="A0AAF5PQI9"/>
<keyword evidence="1" id="KW-0812">Transmembrane</keyword>
<protein>
    <submittedName>
        <fullName evidence="3">Uncharacterized protein</fullName>
    </submittedName>
</protein>
<accession>A0AAF5PQI9</accession>
<evidence type="ECO:0000256" key="1">
    <source>
        <dbReference type="SAM" id="Phobius"/>
    </source>
</evidence>
<evidence type="ECO:0000313" key="3">
    <source>
        <dbReference type="WBParaSite" id="mrna-Wban_04238"/>
    </source>
</evidence>
<evidence type="ECO:0000313" key="2">
    <source>
        <dbReference type="Proteomes" id="UP000093561"/>
    </source>
</evidence>
<name>A0AAF5PQI9_WUCBA</name>
<organism evidence="2 3">
    <name type="scientific">Wuchereria bancrofti</name>
    <dbReference type="NCBI Taxonomy" id="6293"/>
    <lineage>
        <taxon>Eukaryota</taxon>
        <taxon>Metazoa</taxon>
        <taxon>Ecdysozoa</taxon>
        <taxon>Nematoda</taxon>
        <taxon>Chromadorea</taxon>
        <taxon>Rhabditida</taxon>
        <taxon>Spirurina</taxon>
        <taxon>Spiruromorpha</taxon>
        <taxon>Filarioidea</taxon>
        <taxon>Onchocercidae</taxon>
        <taxon>Wuchereria</taxon>
    </lineage>
</organism>
<keyword evidence="1" id="KW-1133">Transmembrane helix</keyword>
<reference evidence="3" key="3">
    <citation type="submission" date="2024-02" db="UniProtKB">
        <authorList>
            <consortium name="WormBaseParasite"/>
        </authorList>
    </citation>
    <scope>IDENTIFICATION</scope>
    <source>
        <strain evidence="3">pt0022</strain>
    </source>
</reference>
<proteinExistence type="predicted"/>
<dbReference type="WBParaSite" id="mrna-Wban_04238">
    <property type="protein sequence ID" value="mrna-Wban_04238"/>
    <property type="gene ID" value="Wban_04238"/>
</dbReference>